<dbReference type="PANTHER" id="PTHR43280">
    <property type="entry name" value="ARAC-FAMILY TRANSCRIPTIONAL REGULATOR"/>
    <property type="match status" value="1"/>
</dbReference>
<dbReference type="Gene3D" id="2.60.120.10">
    <property type="entry name" value="Jelly Rolls"/>
    <property type="match status" value="1"/>
</dbReference>
<dbReference type="Pfam" id="PF02311">
    <property type="entry name" value="AraC_binding"/>
    <property type="match status" value="1"/>
</dbReference>
<accession>A0A8J8SHE5</accession>
<evidence type="ECO:0000256" key="3">
    <source>
        <dbReference type="ARBA" id="ARBA00023163"/>
    </source>
</evidence>
<keyword evidence="2" id="KW-0238">DNA-binding</keyword>
<evidence type="ECO:0000313" key="5">
    <source>
        <dbReference type="EMBL" id="QUI23354.1"/>
    </source>
</evidence>
<organism evidence="5 6">
    <name type="scientific">Vallitalea pronyensis</name>
    <dbReference type="NCBI Taxonomy" id="1348613"/>
    <lineage>
        <taxon>Bacteria</taxon>
        <taxon>Bacillati</taxon>
        <taxon>Bacillota</taxon>
        <taxon>Clostridia</taxon>
        <taxon>Lachnospirales</taxon>
        <taxon>Vallitaleaceae</taxon>
        <taxon>Vallitalea</taxon>
    </lineage>
</organism>
<protein>
    <submittedName>
        <fullName evidence="5">Helix-turn-helix transcriptional regulator</fullName>
    </submittedName>
</protein>
<dbReference type="RefSeq" id="WP_212694036.1">
    <property type="nucleotide sequence ID" value="NZ_CP058649.1"/>
</dbReference>
<keyword evidence="3" id="KW-0804">Transcription</keyword>
<dbReference type="KEGG" id="vpy:HZI73_14115"/>
<dbReference type="CDD" id="cd02208">
    <property type="entry name" value="cupin_RmlC-like"/>
    <property type="match status" value="1"/>
</dbReference>
<feature type="domain" description="HTH araC/xylS-type" evidence="4">
    <location>
        <begin position="188"/>
        <end position="287"/>
    </location>
</feature>
<dbReference type="Pfam" id="PF12833">
    <property type="entry name" value="HTH_18"/>
    <property type="match status" value="1"/>
</dbReference>
<dbReference type="InterPro" id="IPR018060">
    <property type="entry name" value="HTH_AraC"/>
</dbReference>
<dbReference type="InterPro" id="IPR037923">
    <property type="entry name" value="HTH-like"/>
</dbReference>
<dbReference type="SUPFAM" id="SSF46689">
    <property type="entry name" value="Homeodomain-like"/>
    <property type="match status" value="2"/>
</dbReference>
<reference evidence="5" key="1">
    <citation type="submission" date="2020-07" db="EMBL/GenBank/DDBJ databases">
        <title>Vallitalea pronyensis genome.</title>
        <authorList>
            <person name="Postec A."/>
        </authorList>
    </citation>
    <scope>NUCLEOTIDE SEQUENCE</scope>
    <source>
        <strain evidence="5">FatNI3</strain>
    </source>
</reference>
<dbReference type="EMBL" id="CP058649">
    <property type="protein sequence ID" value="QUI23354.1"/>
    <property type="molecule type" value="Genomic_DNA"/>
</dbReference>
<gene>
    <name evidence="5" type="ORF">HZI73_14115</name>
</gene>
<dbReference type="SMART" id="SM00342">
    <property type="entry name" value="HTH_ARAC"/>
    <property type="match status" value="1"/>
</dbReference>
<dbReference type="PROSITE" id="PS01124">
    <property type="entry name" value="HTH_ARAC_FAMILY_2"/>
    <property type="match status" value="1"/>
</dbReference>
<dbReference type="InterPro" id="IPR009057">
    <property type="entry name" value="Homeodomain-like_sf"/>
</dbReference>
<proteinExistence type="predicted"/>
<dbReference type="Proteomes" id="UP000683246">
    <property type="component" value="Chromosome"/>
</dbReference>
<sequence length="290" mass="33870">MMDKRNETNERCVVDFSTIDKAFSFRLAKVNYTQARKPIQTHIHPDMIEIVYLIKGEQVYHVAQEDYVVKSGEVFMTFENEPHSTGSNPEDKADFFYFIIDLDKHKHDLIGYGNHEGNCIIDLLTNPKKRIFKGNSKLNDLLDQLIEVPFDDCIYKKTRIRNLVSQLLLTTLECKTKERDLPYRNTMKYVRAYIEEHIYQHITIAELAMISGLSETRFKTKFKKECGMPPHEYVLRQKIALAKTLLSTYPRQSITDIAYTLSFSSSQYFATVFKRFTTMSPKAFRTLNKG</sequence>
<dbReference type="SUPFAM" id="SSF51215">
    <property type="entry name" value="Regulatory protein AraC"/>
    <property type="match status" value="1"/>
</dbReference>
<dbReference type="PANTHER" id="PTHR43280:SF28">
    <property type="entry name" value="HTH-TYPE TRANSCRIPTIONAL ACTIVATOR RHAS"/>
    <property type="match status" value="1"/>
</dbReference>
<name>A0A8J8SHE5_9FIRM</name>
<keyword evidence="6" id="KW-1185">Reference proteome</keyword>
<dbReference type="InterPro" id="IPR003313">
    <property type="entry name" value="AraC-bd"/>
</dbReference>
<keyword evidence="1" id="KW-0805">Transcription regulation</keyword>
<dbReference type="AlphaFoldDB" id="A0A8J8SHE5"/>
<dbReference type="GO" id="GO:0043565">
    <property type="term" value="F:sequence-specific DNA binding"/>
    <property type="evidence" value="ECO:0007669"/>
    <property type="project" value="InterPro"/>
</dbReference>
<dbReference type="Gene3D" id="1.10.10.60">
    <property type="entry name" value="Homeodomain-like"/>
    <property type="match status" value="2"/>
</dbReference>
<evidence type="ECO:0000313" key="6">
    <source>
        <dbReference type="Proteomes" id="UP000683246"/>
    </source>
</evidence>
<evidence type="ECO:0000256" key="2">
    <source>
        <dbReference type="ARBA" id="ARBA00023125"/>
    </source>
</evidence>
<dbReference type="GO" id="GO:0003700">
    <property type="term" value="F:DNA-binding transcription factor activity"/>
    <property type="evidence" value="ECO:0007669"/>
    <property type="project" value="InterPro"/>
</dbReference>
<dbReference type="InterPro" id="IPR014710">
    <property type="entry name" value="RmlC-like_jellyroll"/>
</dbReference>
<evidence type="ECO:0000256" key="1">
    <source>
        <dbReference type="ARBA" id="ARBA00023015"/>
    </source>
</evidence>
<evidence type="ECO:0000259" key="4">
    <source>
        <dbReference type="PROSITE" id="PS01124"/>
    </source>
</evidence>